<dbReference type="GeneID" id="30201357"/>
<dbReference type="Gene3D" id="3.90.1300.10">
    <property type="entry name" value="Amidase signature (AS) domain"/>
    <property type="match status" value="1"/>
</dbReference>
<dbReference type="EMBL" id="KV454210">
    <property type="protein sequence ID" value="ODQ59658.1"/>
    <property type="molecule type" value="Genomic_DNA"/>
</dbReference>
<dbReference type="SUPFAM" id="SSF75304">
    <property type="entry name" value="Amidase signature (AS) enzymes"/>
    <property type="match status" value="1"/>
</dbReference>
<keyword evidence="2" id="KW-0378">Hydrolase</keyword>
<dbReference type="InterPro" id="IPR036928">
    <property type="entry name" value="AS_sf"/>
</dbReference>
<reference evidence="4 5" key="1">
    <citation type="journal article" date="2016" name="Proc. Natl. Acad. Sci. U.S.A.">
        <title>Comparative genomics of biotechnologically important yeasts.</title>
        <authorList>
            <person name="Riley R."/>
            <person name="Haridas S."/>
            <person name="Wolfe K.H."/>
            <person name="Lopes M.R."/>
            <person name="Hittinger C.T."/>
            <person name="Goeker M."/>
            <person name="Salamov A.A."/>
            <person name="Wisecaver J.H."/>
            <person name="Long T.M."/>
            <person name="Calvey C.H."/>
            <person name="Aerts A.L."/>
            <person name="Barry K.W."/>
            <person name="Choi C."/>
            <person name="Clum A."/>
            <person name="Coughlan A.Y."/>
            <person name="Deshpande S."/>
            <person name="Douglass A.P."/>
            <person name="Hanson S.J."/>
            <person name="Klenk H.-P."/>
            <person name="LaButti K.M."/>
            <person name="Lapidus A."/>
            <person name="Lindquist E.A."/>
            <person name="Lipzen A.M."/>
            <person name="Meier-Kolthoff J.P."/>
            <person name="Ohm R.A."/>
            <person name="Otillar R.P."/>
            <person name="Pangilinan J.L."/>
            <person name="Peng Y."/>
            <person name="Rokas A."/>
            <person name="Rosa C.A."/>
            <person name="Scheuner C."/>
            <person name="Sibirny A.A."/>
            <person name="Slot J.C."/>
            <person name="Stielow J.B."/>
            <person name="Sun H."/>
            <person name="Kurtzman C.P."/>
            <person name="Blackwell M."/>
            <person name="Grigoriev I.V."/>
            <person name="Jeffries T.W."/>
        </authorList>
    </citation>
    <scope>NUCLEOTIDE SEQUENCE [LARGE SCALE GENOMIC DNA]</scope>
    <source>
        <strain evidence="5">ATCC 58044 / CBS 1984 / NCYC 433 / NRRL Y-366-8</strain>
    </source>
</reference>
<dbReference type="InterPro" id="IPR023631">
    <property type="entry name" value="Amidase_dom"/>
</dbReference>
<dbReference type="AlphaFoldDB" id="A0A1E3P2W4"/>
<dbReference type="Proteomes" id="UP000094112">
    <property type="component" value="Unassembled WGS sequence"/>
</dbReference>
<dbReference type="PANTHER" id="PTHR46072:SF11">
    <property type="entry name" value="AMIDASE-RELATED"/>
    <property type="match status" value="1"/>
</dbReference>
<sequence>MTWEEIAKAKREAVFNKIPKEWIIEVPSIEKEPNAVKYLDKVLPAQETAIVNHSMIELIDKIGKGELTSTEVANAYCHRAALAHQVFNCCSEIFFERAIERAKELDAYYKEHGETIGPLHGIPISLKDQVNLEGLDSSLGFISKVNKPKTKEDESIIAKFLYDSGAIFYVKTTVPMAMMAGDTFSNIYGQTVNSLNRNLSAGGSSGGESSLIAAKGGIIGLSTDLGGSIRIPAAFHGLFAIRPTSYRLPYAKVDNAMAFQPICPSVIGPSARFLKDLEYLCKVIIDCKPWLHDPKTPPIPWRPFEVPSKLCFGIYKNSGLTHPHPPIARAIELTRQKLIEMGHEVIEWEPPIPHEFIRDNLNSIFTSEGFNEIKEECAKSGEPVIGTLVAGETANGELLVSEHWKQVQVKYETQMKYDEYWRSTIKKTSTGRPVDAWISPVWESTSHLVGIGQPDCTGYTYPVNYLDLSSVIVPITSADKSIDTIYEDFKPFNEGDKRMNDTYDPEFFDGMPACVQVITSRYEEEKSKFLSQPEPEPIIEKFIEENGGLENITGQHSSKLLNLNPHDVLKDVNIFIGETKESLYDQWIVLYDKHAPVLLTDKVDSALSFIRSDKVWPYYEKYQKPIDNLLIGLAILILLRVVKVLARLVKPAKTIREIDEVTKVVLTEKDFETIPICVGKGDAEELLLIQSYADILKSSNDEEVLKKYGYDKDFSDTNSKSDLSILNDFSPSRIDSPNDFTASDVSAIFQTNQDIGLDAPVEIELRKGTESPSLEDSFERAENILDNKLESLNSSNMVVTPSSGGNSIDQYSTSPSKLIYKKTSISILTNNTFPTTASVADTTVGDITEETVYSEPFAGDENTSFKDSL</sequence>
<protein>
    <recommendedName>
        <fullName evidence="3">Amidase domain-containing protein</fullName>
    </recommendedName>
</protein>
<organism evidence="4 5">
    <name type="scientific">Wickerhamomyces anomalus (strain ATCC 58044 / CBS 1984 / NCYC 433 / NRRL Y-366-8)</name>
    <name type="common">Yeast</name>
    <name type="synonym">Hansenula anomala</name>
    <dbReference type="NCBI Taxonomy" id="683960"/>
    <lineage>
        <taxon>Eukaryota</taxon>
        <taxon>Fungi</taxon>
        <taxon>Dikarya</taxon>
        <taxon>Ascomycota</taxon>
        <taxon>Saccharomycotina</taxon>
        <taxon>Saccharomycetes</taxon>
        <taxon>Phaffomycetales</taxon>
        <taxon>Wickerhamomycetaceae</taxon>
        <taxon>Wickerhamomyces</taxon>
    </lineage>
</organism>
<feature type="domain" description="Amidase" evidence="3">
    <location>
        <begin position="71"/>
        <end position="525"/>
    </location>
</feature>
<dbReference type="OrthoDB" id="6428749at2759"/>
<evidence type="ECO:0000313" key="4">
    <source>
        <dbReference type="EMBL" id="ODQ59658.1"/>
    </source>
</evidence>
<dbReference type="Pfam" id="PF01425">
    <property type="entry name" value="Amidase"/>
    <property type="match status" value="1"/>
</dbReference>
<dbReference type="GO" id="GO:0016787">
    <property type="term" value="F:hydrolase activity"/>
    <property type="evidence" value="ECO:0007669"/>
    <property type="project" value="UniProtKB-KW"/>
</dbReference>
<evidence type="ECO:0000256" key="1">
    <source>
        <dbReference type="ARBA" id="ARBA00009199"/>
    </source>
</evidence>
<dbReference type="PANTHER" id="PTHR46072">
    <property type="entry name" value="AMIDASE-RELATED-RELATED"/>
    <property type="match status" value="1"/>
</dbReference>
<name>A0A1E3P2W4_WICAA</name>
<dbReference type="STRING" id="683960.A0A1E3P2W4"/>
<evidence type="ECO:0000259" key="3">
    <source>
        <dbReference type="Pfam" id="PF01425"/>
    </source>
</evidence>
<gene>
    <name evidence="4" type="ORF">WICANDRAFT_68251</name>
</gene>
<evidence type="ECO:0000256" key="2">
    <source>
        <dbReference type="ARBA" id="ARBA00022801"/>
    </source>
</evidence>
<dbReference type="RefSeq" id="XP_019038865.1">
    <property type="nucleotide sequence ID" value="XM_019184111.1"/>
</dbReference>
<keyword evidence="5" id="KW-1185">Reference proteome</keyword>
<proteinExistence type="inferred from homology"/>
<comment type="similarity">
    <text evidence="1">Belongs to the amidase family.</text>
</comment>
<evidence type="ECO:0000313" key="5">
    <source>
        <dbReference type="Proteomes" id="UP000094112"/>
    </source>
</evidence>
<accession>A0A1E3P2W4</accession>